<dbReference type="InterPro" id="IPR016181">
    <property type="entry name" value="Acyl_CoA_acyltransferase"/>
</dbReference>
<evidence type="ECO:0000313" key="5">
    <source>
        <dbReference type="Proteomes" id="UP001296706"/>
    </source>
</evidence>
<accession>A0ABX1RR25</accession>
<dbReference type="EMBL" id="JAAXKY010000196">
    <property type="protein sequence ID" value="NMH82094.1"/>
    <property type="molecule type" value="Genomic_DNA"/>
</dbReference>
<dbReference type="PANTHER" id="PTHR43877:SF2">
    <property type="entry name" value="AMINOALKYLPHOSPHONATE N-ACETYLTRANSFERASE-RELATED"/>
    <property type="match status" value="1"/>
</dbReference>
<dbReference type="RefSeq" id="WP_169400108.1">
    <property type="nucleotide sequence ID" value="NZ_BAAAJH010000030.1"/>
</dbReference>
<keyword evidence="5" id="KW-1185">Reference proteome</keyword>
<feature type="domain" description="N-acetyltransferase" evidence="3">
    <location>
        <begin position="4"/>
        <end position="157"/>
    </location>
</feature>
<dbReference type="SUPFAM" id="SSF55729">
    <property type="entry name" value="Acyl-CoA N-acyltransferases (Nat)"/>
    <property type="match status" value="1"/>
</dbReference>
<dbReference type="InterPro" id="IPR050832">
    <property type="entry name" value="Bact_Acetyltransf"/>
</dbReference>
<keyword evidence="1" id="KW-0808">Transferase</keyword>
<evidence type="ECO:0000256" key="2">
    <source>
        <dbReference type="ARBA" id="ARBA00023315"/>
    </source>
</evidence>
<protein>
    <submittedName>
        <fullName evidence="4">GNAT family N-acetyltransferase</fullName>
    </submittedName>
</protein>
<proteinExistence type="predicted"/>
<comment type="caution">
    <text evidence="4">The sequence shown here is derived from an EMBL/GenBank/DDBJ whole genome shotgun (WGS) entry which is preliminary data.</text>
</comment>
<evidence type="ECO:0000313" key="4">
    <source>
        <dbReference type="EMBL" id="NMH82094.1"/>
    </source>
</evidence>
<dbReference type="InterPro" id="IPR000182">
    <property type="entry name" value="GNAT_dom"/>
</dbReference>
<evidence type="ECO:0000259" key="3">
    <source>
        <dbReference type="PROSITE" id="PS51186"/>
    </source>
</evidence>
<dbReference type="PANTHER" id="PTHR43877">
    <property type="entry name" value="AMINOALKYLPHOSPHONATE N-ACETYLTRANSFERASE-RELATED-RELATED"/>
    <property type="match status" value="1"/>
</dbReference>
<dbReference type="Pfam" id="PF00583">
    <property type="entry name" value="Acetyltransf_1"/>
    <property type="match status" value="1"/>
</dbReference>
<dbReference type="Gene3D" id="3.40.630.30">
    <property type="match status" value="1"/>
</dbReference>
<sequence>MEPMRIRRAEPDEGPAVLAVLDDAARWLAARGVEQWPAAFRTEWIEPALGSGEVWLAERAGAAVATVTLQWSDPLWPDDGRAGYLHRFAVRRQVAGLGTELLGWAASATRERGRDRLRLDCSATNASLRAYYENAGFLFCGDVEVPATALQWGKGRRVMVSLYELSLEP</sequence>
<reference evidence="4 5" key="1">
    <citation type="submission" date="2020-04" db="EMBL/GenBank/DDBJ databases">
        <authorList>
            <person name="Klaysubun C."/>
            <person name="Duangmal K."/>
            <person name="Lipun K."/>
        </authorList>
    </citation>
    <scope>NUCLEOTIDE SEQUENCE [LARGE SCALE GENOMIC DNA]</scope>
    <source>
        <strain evidence="4 5">JCM 11839</strain>
    </source>
</reference>
<dbReference type="PROSITE" id="PS51186">
    <property type="entry name" value="GNAT"/>
    <property type="match status" value="1"/>
</dbReference>
<name>A0ABX1RR25_9PSEU</name>
<gene>
    <name evidence="4" type="ORF">HF577_34030</name>
</gene>
<organism evidence="4 5">
    <name type="scientific">Pseudonocardia xinjiangensis</name>
    <dbReference type="NCBI Taxonomy" id="75289"/>
    <lineage>
        <taxon>Bacteria</taxon>
        <taxon>Bacillati</taxon>
        <taxon>Actinomycetota</taxon>
        <taxon>Actinomycetes</taxon>
        <taxon>Pseudonocardiales</taxon>
        <taxon>Pseudonocardiaceae</taxon>
        <taxon>Pseudonocardia</taxon>
    </lineage>
</organism>
<dbReference type="Proteomes" id="UP001296706">
    <property type="component" value="Unassembled WGS sequence"/>
</dbReference>
<keyword evidence="2" id="KW-0012">Acyltransferase</keyword>
<evidence type="ECO:0000256" key="1">
    <source>
        <dbReference type="ARBA" id="ARBA00022679"/>
    </source>
</evidence>
<dbReference type="CDD" id="cd04301">
    <property type="entry name" value="NAT_SF"/>
    <property type="match status" value="1"/>
</dbReference>